<dbReference type="Proteomes" id="UP001238467">
    <property type="component" value="Unassembled WGS sequence"/>
</dbReference>
<evidence type="ECO:0000313" key="3">
    <source>
        <dbReference type="Proteomes" id="UP001238467"/>
    </source>
</evidence>
<comment type="caution">
    <text evidence="2">The sequence shown here is derived from an EMBL/GenBank/DDBJ whole genome shotgun (WGS) entry which is preliminary data.</text>
</comment>
<name>A0ABU0DB97_9HYPH</name>
<keyword evidence="3" id="KW-1185">Reference proteome</keyword>
<reference evidence="2 3" key="1">
    <citation type="submission" date="2023-07" db="EMBL/GenBank/DDBJ databases">
        <title>Genomic Encyclopedia of Type Strains, Phase IV (KMG-IV): sequencing the most valuable type-strain genomes for metagenomic binning, comparative biology and taxonomic classification.</title>
        <authorList>
            <person name="Goeker M."/>
        </authorList>
    </citation>
    <scope>NUCLEOTIDE SEQUENCE [LARGE SCALE GENOMIC DNA]</scope>
    <source>
        <strain evidence="2 3">DSM 1277</strain>
    </source>
</reference>
<feature type="region of interest" description="Disordered" evidence="1">
    <location>
        <begin position="61"/>
        <end position="86"/>
    </location>
</feature>
<evidence type="ECO:0000256" key="1">
    <source>
        <dbReference type="SAM" id="MobiDB-lite"/>
    </source>
</evidence>
<organism evidence="2 3">
    <name type="scientific">Ancylobacter vacuolatus</name>
    <dbReference type="NCBI Taxonomy" id="223389"/>
    <lineage>
        <taxon>Bacteria</taxon>
        <taxon>Pseudomonadati</taxon>
        <taxon>Pseudomonadota</taxon>
        <taxon>Alphaproteobacteria</taxon>
        <taxon>Hyphomicrobiales</taxon>
        <taxon>Xanthobacteraceae</taxon>
        <taxon>Ancylobacter</taxon>
    </lineage>
</organism>
<protein>
    <submittedName>
        <fullName evidence="2">Uncharacterized protein</fullName>
    </submittedName>
</protein>
<sequence>MKLIARDGQAEFDQSPVRRRISDLEITALVQETGRRMAQPHFLKVGDVVAQIRRSGADRGRYARASASGVSGTSRNFSSRLGWDAA</sequence>
<proteinExistence type="predicted"/>
<feature type="compositionally biased region" description="Polar residues" evidence="1">
    <location>
        <begin position="68"/>
        <end position="79"/>
    </location>
</feature>
<evidence type="ECO:0000313" key="2">
    <source>
        <dbReference type="EMBL" id="MDQ0345689.1"/>
    </source>
</evidence>
<dbReference type="RefSeq" id="WP_307056496.1">
    <property type="nucleotide sequence ID" value="NZ_JAUSUH010000001.1"/>
</dbReference>
<dbReference type="EMBL" id="JAUSUH010000001">
    <property type="protein sequence ID" value="MDQ0345689.1"/>
    <property type="molecule type" value="Genomic_DNA"/>
</dbReference>
<accession>A0ABU0DB97</accession>
<gene>
    <name evidence="2" type="ORF">J2S76_000090</name>
</gene>